<dbReference type="InterPro" id="IPR027417">
    <property type="entry name" value="P-loop_NTPase"/>
</dbReference>
<name>A0AAD7UCI7_9STRA</name>
<gene>
    <name evidence="2" type="ORF">CTAYLR_009911</name>
</gene>
<evidence type="ECO:0000256" key="1">
    <source>
        <dbReference type="SAM" id="SignalP"/>
    </source>
</evidence>
<dbReference type="AlphaFoldDB" id="A0AAD7UCI7"/>
<protein>
    <recommendedName>
        <fullName evidence="4">Sulfotransferase family protein</fullName>
    </recommendedName>
</protein>
<reference evidence="2" key="1">
    <citation type="submission" date="2023-01" db="EMBL/GenBank/DDBJ databases">
        <title>Metagenome sequencing of chrysophaentin producing Chrysophaeum taylorii.</title>
        <authorList>
            <person name="Davison J."/>
            <person name="Bewley C."/>
        </authorList>
    </citation>
    <scope>NUCLEOTIDE SEQUENCE</scope>
    <source>
        <strain evidence="2">NIES-1699</strain>
    </source>
</reference>
<dbReference type="SUPFAM" id="SSF52540">
    <property type="entry name" value="P-loop containing nucleoside triphosphate hydrolases"/>
    <property type="match status" value="1"/>
</dbReference>
<dbReference type="InterPro" id="IPR005331">
    <property type="entry name" value="Sulfotransferase"/>
</dbReference>
<proteinExistence type="predicted"/>
<dbReference type="EMBL" id="JAQMWT010000445">
    <property type="protein sequence ID" value="KAJ8601174.1"/>
    <property type="molecule type" value="Genomic_DNA"/>
</dbReference>
<sequence>MFTLLTFLLPLTTTAVPTCNLDPWVRPGEPETWARDWQPYVARRLVKQQWHYVKGSTSLVFVHISKCAGTTVKRALTVAAKKMGLAAPYTLYRKTWRRFLHACEKGGDLCSRDFYVGTNTLGACDFIARKRCAYVTVLRDPVSRIVSSWRYFCSNGAENKKGWQRGWKRCEWNLTDWARLQPALATLELSTRQAPTLVTSAKNQSRDCPLLADGPAAERAPARAQAHLNAALANIGVEGPVFALTVEQLASGLRALSSAIELPFITDGAKLNVNEGATDLISEEIDDLRAHLKLDLSLYAAVRAQAAAW</sequence>
<keyword evidence="3" id="KW-1185">Reference proteome</keyword>
<feature type="signal peptide" evidence="1">
    <location>
        <begin position="1"/>
        <end position="15"/>
    </location>
</feature>
<feature type="chain" id="PRO_5042264613" description="Sulfotransferase family protein" evidence="1">
    <location>
        <begin position="16"/>
        <end position="309"/>
    </location>
</feature>
<accession>A0AAD7UCI7</accession>
<evidence type="ECO:0000313" key="3">
    <source>
        <dbReference type="Proteomes" id="UP001230188"/>
    </source>
</evidence>
<evidence type="ECO:0008006" key="4">
    <source>
        <dbReference type="Google" id="ProtNLM"/>
    </source>
</evidence>
<dbReference type="Proteomes" id="UP001230188">
    <property type="component" value="Unassembled WGS sequence"/>
</dbReference>
<keyword evidence="1" id="KW-0732">Signal</keyword>
<organism evidence="2 3">
    <name type="scientific">Chrysophaeum taylorii</name>
    <dbReference type="NCBI Taxonomy" id="2483200"/>
    <lineage>
        <taxon>Eukaryota</taxon>
        <taxon>Sar</taxon>
        <taxon>Stramenopiles</taxon>
        <taxon>Ochrophyta</taxon>
        <taxon>Pelagophyceae</taxon>
        <taxon>Pelagomonadales</taxon>
        <taxon>Pelagomonadaceae</taxon>
        <taxon>Chrysophaeum</taxon>
    </lineage>
</organism>
<dbReference type="Gene3D" id="3.40.50.300">
    <property type="entry name" value="P-loop containing nucleotide triphosphate hydrolases"/>
    <property type="match status" value="1"/>
</dbReference>
<dbReference type="GO" id="GO:0008146">
    <property type="term" value="F:sulfotransferase activity"/>
    <property type="evidence" value="ECO:0007669"/>
    <property type="project" value="InterPro"/>
</dbReference>
<dbReference type="GO" id="GO:0016020">
    <property type="term" value="C:membrane"/>
    <property type="evidence" value="ECO:0007669"/>
    <property type="project" value="InterPro"/>
</dbReference>
<comment type="caution">
    <text evidence="2">The sequence shown here is derived from an EMBL/GenBank/DDBJ whole genome shotgun (WGS) entry which is preliminary data.</text>
</comment>
<dbReference type="Pfam" id="PF03567">
    <property type="entry name" value="Sulfotransfer_2"/>
    <property type="match status" value="1"/>
</dbReference>
<evidence type="ECO:0000313" key="2">
    <source>
        <dbReference type="EMBL" id="KAJ8601174.1"/>
    </source>
</evidence>